<keyword evidence="1" id="KW-1133">Transmembrane helix</keyword>
<dbReference type="Proteomes" id="UP000291933">
    <property type="component" value="Unassembled WGS sequence"/>
</dbReference>
<protein>
    <submittedName>
        <fullName evidence="2">DUF2550 family protein</fullName>
    </submittedName>
</protein>
<proteinExistence type="predicted"/>
<gene>
    <name evidence="2" type="ORF">ET996_06375</name>
</gene>
<feature type="transmembrane region" description="Helical" evidence="1">
    <location>
        <begin position="6"/>
        <end position="27"/>
    </location>
</feature>
<evidence type="ECO:0000256" key="1">
    <source>
        <dbReference type="SAM" id="Phobius"/>
    </source>
</evidence>
<keyword evidence="1" id="KW-0812">Transmembrane</keyword>
<reference evidence="2 3" key="1">
    <citation type="submission" date="2019-01" db="EMBL/GenBank/DDBJ databases">
        <title>Lactibacter flavus gen. nov., sp. nov., a novel bacterium of the family Propionibacteriaceae isolated from raw milk and dairy products.</title>
        <authorList>
            <person name="Huptas C."/>
            <person name="Wenning M."/>
            <person name="Breitenwieser F."/>
            <person name="Doll E."/>
            <person name="Von Neubeck M."/>
            <person name="Busse H.-J."/>
            <person name="Scherer S."/>
        </authorList>
    </citation>
    <scope>NUCLEOTIDE SEQUENCE [LARGE SCALE GENOMIC DNA]</scope>
    <source>
        <strain evidence="2 3">DSM 22130</strain>
    </source>
</reference>
<dbReference type="EMBL" id="SDMR01000006">
    <property type="protein sequence ID" value="TBT95147.1"/>
    <property type="molecule type" value="Genomic_DNA"/>
</dbReference>
<dbReference type="RefSeq" id="WP_131171734.1">
    <property type="nucleotide sequence ID" value="NZ_FXTL01000005.1"/>
</dbReference>
<comment type="caution">
    <text evidence="2">The sequence shown here is derived from an EMBL/GenBank/DDBJ whole genome shotgun (WGS) entry which is preliminary data.</text>
</comment>
<dbReference type="Pfam" id="PF10739">
    <property type="entry name" value="DUF2550"/>
    <property type="match status" value="1"/>
</dbReference>
<dbReference type="InterPro" id="IPR019675">
    <property type="entry name" value="DUF2550"/>
</dbReference>
<dbReference type="AlphaFoldDB" id="A0A4Q9KKX0"/>
<accession>A0A4Q9KKX0</accession>
<keyword evidence="1" id="KW-0472">Membrane</keyword>
<evidence type="ECO:0000313" key="2">
    <source>
        <dbReference type="EMBL" id="TBT95147.1"/>
    </source>
</evidence>
<dbReference type="OrthoDB" id="4793422at2"/>
<name>A0A4Q9KKX0_PROTD</name>
<organism evidence="2 3">
    <name type="scientific">Propioniciclava tarda</name>
    <dbReference type="NCBI Taxonomy" id="433330"/>
    <lineage>
        <taxon>Bacteria</taxon>
        <taxon>Bacillati</taxon>
        <taxon>Actinomycetota</taxon>
        <taxon>Actinomycetes</taxon>
        <taxon>Propionibacteriales</taxon>
        <taxon>Propionibacteriaceae</taxon>
        <taxon>Propioniciclava</taxon>
    </lineage>
</organism>
<evidence type="ECO:0000313" key="3">
    <source>
        <dbReference type="Proteomes" id="UP000291933"/>
    </source>
</evidence>
<sequence length="146" mass="16302">MADGLTLAELTLAVLLVAALIPVVWLIGRRRWLARSGWVFDCSLRSAIMTPSTWMLGVVRLNGELVEWYRVFSWSLRPKVTLRRGQAQPTASRVLEPAERALLVDQDRVVQLTDPEGRSVELAMAPARMTAFLSWLEAAPPGSGYR</sequence>
<keyword evidence="3" id="KW-1185">Reference proteome</keyword>